<keyword evidence="3" id="KW-1185">Reference proteome</keyword>
<organism evidence="2 3">
    <name type="scientific">Collybia nuda</name>
    <dbReference type="NCBI Taxonomy" id="64659"/>
    <lineage>
        <taxon>Eukaryota</taxon>
        <taxon>Fungi</taxon>
        <taxon>Dikarya</taxon>
        <taxon>Basidiomycota</taxon>
        <taxon>Agaricomycotina</taxon>
        <taxon>Agaricomycetes</taxon>
        <taxon>Agaricomycetidae</taxon>
        <taxon>Agaricales</taxon>
        <taxon>Tricholomatineae</taxon>
        <taxon>Clitocybaceae</taxon>
        <taxon>Collybia</taxon>
    </lineage>
</organism>
<dbReference type="AlphaFoldDB" id="A0A9P6CBY2"/>
<proteinExistence type="predicted"/>
<gene>
    <name evidence="2" type="ORF">BDZ94DRAFT_1266936</name>
</gene>
<protein>
    <submittedName>
        <fullName evidence="2">Uncharacterized protein</fullName>
    </submittedName>
</protein>
<feature type="region of interest" description="Disordered" evidence="1">
    <location>
        <begin position="177"/>
        <end position="210"/>
    </location>
</feature>
<name>A0A9P6CBY2_9AGAR</name>
<accession>A0A9P6CBY2</accession>
<reference evidence="2" key="1">
    <citation type="submission" date="2020-11" db="EMBL/GenBank/DDBJ databases">
        <authorList>
            <consortium name="DOE Joint Genome Institute"/>
            <person name="Ahrendt S."/>
            <person name="Riley R."/>
            <person name="Andreopoulos W."/>
            <person name="Labutti K."/>
            <person name="Pangilinan J."/>
            <person name="Ruiz-Duenas F.J."/>
            <person name="Barrasa J.M."/>
            <person name="Sanchez-Garcia M."/>
            <person name="Camarero S."/>
            <person name="Miyauchi S."/>
            <person name="Serrano A."/>
            <person name="Linde D."/>
            <person name="Babiker R."/>
            <person name="Drula E."/>
            <person name="Ayuso-Fernandez I."/>
            <person name="Pacheco R."/>
            <person name="Padilla G."/>
            <person name="Ferreira P."/>
            <person name="Barriuso J."/>
            <person name="Kellner H."/>
            <person name="Castanera R."/>
            <person name="Alfaro M."/>
            <person name="Ramirez L."/>
            <person name="Pisabarro A.G."/>
            <person name="Kuo A."/>
            <person name="Tritt A."/>
            <person name="Lipzen A."/>
            <person name="He G."/>
            <person name="Yan M."/>
            <person name="Ng V."/>
            <person name="Cullen D."/>
            <person name="Martin F."/>
            <person name="Rosso M.-N."/>
            <person name="Henrissat B."/>
            <person name="Hibbett D."/>
            <person name="Martinez A.T."/>
            <person name="Grigoriev I.V."/>
        </authorList>
    </citation>
    <scope>NUCLEOTIDE SEQUENCE</scope>
    <source>
        <strain evidence="2">CBS 247.69</strain>
    </source>
</reference>
<dbReference type="Proteomes" id="UP000807353">
    <property type="component" value="Unassembled WGS sequence"/>
</dbReference>
<evidence type="ECO:0000313" key="2">
    <source>
        <dbReference type="EMBL" id="KAF9460027.1"/>
    </source>
</evidence>
<evidence type="ECO:0000256" key="1">
    <source>
        <dbReference type="SAM" id="MobiDB-lite"/>
    </source>
</evidence>
<evidence type="ECO:0000313" key="3">
    <source>
        <dbReference type="Proteomes" id="UP000807353"/>
    </source>
</evidence>
<sequence length="324" mass="36761">MAAELPLKIRVDIRDLWESPKSAVQKSVEELEKTLGYNISPQAQWPALWSGLKDRYPDKATFVPTVCRITIAWYERLRWRFESDHFPDWTEDFLNRLSGARGPGGKIHMYIEPSSTPQLQTTWKANTASFSLTIPKLDPPAQSKVESTFDKDFESIFTPSGDVSVNDDGWAEVASEPHAPALRVPPSQPSEDHPTIRRLPNSDTLPRPTELFAKTPPYFLKLDGNTIQCSHEPSLELLAAYLNKWGKTNTNDSLRRNVLKIELISSEFFPGTNDTLKIDYNMHSYGRPSINPTVILAFIEGVLGYKLIHTTGHTWLYKSDTLFK</sequence>
<comment type="caution">
    <text evidence="2">The sequence shown here is derived from an EMBL/GenBank/DDBJ whole genome shotgun (WGS) entry which is preliminary data.</text>
</comment>
<dbReference type="EMBL" id="MU150306">
    <property type="protein sequence ID" value="KAF9460027.1"/>
    <property type="molecule type" value="Genomic_DNA"/>
</dbReference>
<dbReference type="OrthoDB" id="4926491at2759"/>